<protein>
    <submittedName>
        <fullName evidence="1">Uncharacterized protein</fullName>
    </submittedName>
</protein>
<comment type="caution">
    <text evidence="1">The sequence shown here is derived from an EMBL/GenBank/DDBJ whole genome shotgun (WGS) entry which is preliminary data.</text>
</comment>
<keyword evidence="2" id="KW-1185">Reference proteome</keyword>
<accession>A0A9P0M3J5</accession>
<reference evidence="1" key="1">
    <citation type="submission" date="2022-03" db="EMBL/GenBank/DDBJ databases">
        <authorList>
            <person name="Sayadi A."/>
        </authorList>
    </citation>
    <scope>NUCLEOTIDE SEQUENCE</scope>
</reference>
<evidence type="ECO:0000313" key="1">
    <source>
        <dbReference type="EMBL" id="CAH2006552.1"/>
    </source>
</evidence>
<dbReference type="AlphaFoldDB" id="A0A9P0M3J5"/>
<proteinExistence type="predicted"/>
<dbReference type="Proteomes" id="UP001152888">
    <property type="component" value="Unassembled WGS sequence"/>
</dbReference>
<gene>
    <name evidence="1" type="ORF">ACAOBT_LOCUS29152</name>
</gene>
<dbReference type="EMBL" id="CAKOFQ010007693">
    <property type="protein sequence ID" value="CAH2006552.1"/>
    <property type="molecule type" value="Genomic_DNA"/>
</dbReference>
<organism evidence="1 2">
    <name type="scientific">Acanthoscelides obtectus</name>
    <name type="common">Bean weevil</name>
    <name type="synonym">Bruchus obtectus</name>
    <dbReference type="NCBI Taxonomy" id="200917"/>
    <lineage>
        <taxon>Eukaryota</taxon>
        <taxon>Metazoa</taxon>
        <taxon>Ecdysozoa</taxon>
        <taxon>Arthropoda</taxon>
        <taxon>Hexapoda</taxon>
        <taxon>Insecta</taxon>
        <taxon>Pterygota</taxon>
        <taxon>Neoptera</taxon>
        <taxon>Endopterygota</taxon>
        <taxon>Coleoptera</taxon>
        <taxon>Polyphaga</taxon>
        <taxon>Cucujiformia</taxon>
        <taxon>Chrysomeloidea</taxon>
        <taxon>Chrysomelidae</taxon>
        <taxon>Bruchinae</taxon>
        <taxon>Bruchini</taxon>
        <taxon>Acanthoscelides</taxon>
    </lineage>
</organism>
<sequence>MNNLENSVESDLLKSIKLNYFDIQLGESTDNSIQDVLFAKPLETYTTGAAIFNLINDYLEKHQLVYGAKSMTGTYSGTNKEDQREYRMDSLLYSEASIELSSTFSEAVKVVIFIVPCYKFSSILEHCEDLGSLHVSLLLHT</sequence>
<name>A0A9P0M3J5_ACAOB</name>
<evidence type="ECO:0000313" key="2">
    <source>
        <dbReference type="Proteomes" id="UP001152888"/>
    </source>
</evidence>